<evidence type="ECO:0000256" key="1">
    <source>
        <dbReference type="ARBA" id="ARBA00004123"/>
    </source>
</evidence>
<dbReference type="VEuPathDB" id="HostDB:GeneID_118650299"/>
<dbReference type="CDD" id="cd01437">
    <property type="entry name" value="parp_like"/>
    <property type="match status" value="1"/>
</dbReference>
<name>A0A7J7Z6Z2_MYOMY</name>
<dbReference type="Pfam" id="PF00644">
    <property type="entry name" value="PARP"/>
    <property type="match status" value="1"/>
</dbReference>
<accession>A0A7J7Z6Z2</accession>
<sequence length="399" mass="44536">MGTEGGREIAVVELQCSQDPGYPAFLIVAHFLPDGGTEPRKQFSVKQTSEDASEYYENYLEELKKQGFLLRELFTPEATQLASEKLQALLLEEVIHSSTLSQEVSDLVEMIWAEALGHLEHTLLESMSRISLNDVSKAEGILLLIKAALKSGETEEQLQKMMSDFYRLIPHRGIATEKVSLRLLAKKEDLCQLIRDMVNVCETNLSKPNPPFLAKYRALRCKIEHVEQNSEEFLRVREEVLQNNCSKSPVDILQIFRVGRVNETTEFLSQLGNVKPLLHGSPVRSFVGILSRGLLLPKVVEDRGVKRTDIGNLGSGIYFSSSLSTSIKYSRPGETDGTRLLVICDVALGKCMDLHKKDFSLTEAPPGYDSVHGVPETATVPTDFEVFVSRNKQSGSCIY</sequence>
<comment type="similarity">
    <text evidence="7">Belongs to the ARTD/PARP family.</text>
</comment>
<dbReference type="InterPro" id="IPR058905">
    <property type="entry name" value="WGR-like_PARP4"/>
</dbReference>
<dbReference type="PANTHER" id="PTHR46530:SF1">
    <property type="entry name" value="PROTEIN MONO-ADP-RIBOSYLTRANSFERASE PARP4"/>
    <property type="match status" value="1"/>
</dbReference>
<evidence type="ECO:0000256" key="8">
    <source>
        <dbReference type="RuleBase" id="RU362114"/>
    </source>
</evidence>
<dbReference type="SUPFAM" id="SSF56399">
    <property type="entry name" value="ADP-ribosylation"/>
    <property type="match status" value="1"/>
</dbReference>
<dbReference type="SUPFAM" id="SSF47587">
    <property type="entry name" value="Domain of poly(ADP-ribose) polymerase"/>
    <property type="match status" value="1"/>
</dbReference>
<dbReference type="GO" id="GO:0003950">
    <property type="term" value="F:NAD+ poly-ADP-ribosyltransferase activity"/>
    <property type="evidence" value="ECO:0007669"/>
    <property type="project" value="UniProtKB-UniRule"/>
</dbReference>
<dbReference type="PROSITE" id="PS51059">
    <property type="entry name" value="PARP_CATALYTIC"/>
    <property type="match status" value="1"/>
</dbReference>
<keyword evidence="2 8" id="KW-0328">Glycosyltransferase</keyword>
<dbReference type="InterPro" id="IPR012317">
    <property type="entry name" value="Poly(ADP-ribose)pol_cat_dom"/>
</dbReference>
<evidence type="ECO:0000256" key="7">
    <source>
        <dbReference type="ARBA" id="ARBA00024347"/>
    </source>
</evidence>
<feature type="domain" description="PARP catalytic" evidence="9">
    <location>
        <begin position="210"/>
        <end position="399"/>
    </location>
</feature>
<comment type="subcellular location">
    <subcellularLocation>
        <location evidence="1">Nucleus</location>
    </subcellularLocation>
</comment>
<organism evidence="11 12">
    <name type="scientific">Myotis myotis</name>
    <name type="common">Greater mouse-eared bat</name>
    <name type="synonym">Vespertilio myotis</name>
    <dbReference type="NCBI Taxonomy" id="51298"/>
    <lineage>
        <taxon>Eukaryota</taxon>
        <taxon>Metazoa</taxon>
        <taxon>Chordata</taxon>
        <taxon>Craniata</taxon>
        <taxon>Vertebrata</taxon>
        <taxon>Euteleostomi</taxon>
        <taxon>Mammalia</taxon>
        <taxon>Eutheria</taxon>
        <taxon>Laurasiatheria</taxon>
        <taxon>Chiroptera</taxon>
        <taxon>Yangochiroptera</taxon>
        <taxon>Vespertilionidae</taxon>
        <taxon>Myotis</taxon>
    </lineage>
</organism>
<dbReference type="PROSITE" id="PS51060">
    <property type="entry name" value="PARP_ALPHA_HD"/>
    <property type="match status" value="1"/>
</dbReference>
<dbReference type="EC" id="2.4.2.-" evidence="8"/>
<keyword evidence="12" id="KW-1185">Reference proteome</keyword>
<keyword evidence="6" id="KW-0539">Nucleus</keyword>
<keyword evidence="4" id="KW-0548">Nucleotidyltransferase</keyword>
<dbReference type="GO" id="GO:0016779">
    <property type="term" value="F:nucleotidyltransferase activity"/>
    <property type="evidence" value="ECO:0007669"/>
    <property type="project" value="UniProtKB-KW"/>
</dbReference>
<dbReference type="InterPro" id="IPR036616">
    <property type="entry name" value="Poly(ADP-ribose)pol_reg_dom_sf"/>
</dbReference>
<evidence type="ECO:0000259" key="9">
    <source>
        <dbReference type="PROSITE" id="PS51059"/>
    </source>
</evidence>
<dbReference type="PANTHER" id="PTHR46530">
    <property type="entry name" value="PROTEIN MONO-ADP-RIBOSYLTRANSFERASE PARP4"/>
    <property type="match status" value="1"/>
</dbReference>
<proteinExistence type="inferred from homology"/>
<evidence type="ECO:0000256" key="5">
    <source>
        <dbReference type="ARBA" id="ARBA00023027"/>
    </source>
</evidence>
<dbReference type="Proteomes" id="UP000527355">
    <property type="component" value="Unassembled WGS sequence"/>
</dbReference>
<comment type="caution">
    <text evidence="11">The sequence shown here is derived from an EMBL/GenBank/DDBJ whole genome shotgun (WGS) entry which is preliminary data.</text>
</comment>
<dbReference type="Gene3D" id="3.90.228.10">
    <property type="match status" value="1"/>
</dbReference>
<dbReference type="FunFam" id="3.90.228.10:FF:000013">
    <property type="entry name" value="Poly [ADP-ribose] polymerase"/>
    <property type="match status" value="1"/>
</dbReference>
<protein>
    <recommendedName>
        <fullName evidence="8">Poly [ADP-ribose] polymerase</fullName>
        <shortName evidence="8">PARP</shortName>
        <ecNumber evidence="8">2.4.2.-</ecNumber>
    </recommendedName>
</protein>
<gene>
    <name evidence="11" type="ORF">mMyoMyo1_014798</name>
</gene>
<feature type="domain" description="PARP alpha-helical" evidence="10">
    <location>
        <begin position="83"/>
        <end position="211"/>
    </location>
</feature>
<evidence type="ECO:0000313" key="12">
    <source>
        <dbReference type="Proteomes" id="UP000527355"/>
    </source>
</evidence>
<keyword evidence="5 8" id="KW-0520">NAD</keyword>
<evidence type="ECO:0000256" key="2">
    <source>
        <dbReference type="ARBA" id="ARBA00022676"/>
    </source>
</evidence>
<keyword evidence="3 8" id="KW-0808">Transferase</keyword>
<evidence type="ECO:0000256" key="6">
    <source>
        <dbReference type="ARBA" id="ARBA00023242"/>
    </source>
</evidence>
<evidence type="ECO:0000313" key="11">
    <source>
        <dbReference type="EMBL" id="KAF6369971.1"/>
    </source>
</evidence>
<reference evidence="11 12" key="1">
    <citation type="journal article" date="2020" name="Nature">
        <title>Six reference-quality genomes reveal evolution of bat adaptations.</title>
        <authorList>
            <person name="Jebb D."/>
            <person name="Huang Z."/>
            <person name="Pippel M."/>
            <person name="Hughes G.M."/>
            <person name="Lavrichenko K."/>
            <person name="Devanna P."/>
            <person name="Winkler S."/>
            <person name="Jermiin L.S."/>
            <person name="Skirmuntt E.C."/>
            <person name="Katzourakis A."/>
            <person name="Burkitt-Gray L."/>
            <person name="Ray D.A."/>
            <person name="Sullivan K.A.M."/>
            <person name="Roscito J.G."/>
            <person name="Kirilenko B.M."/>
            <person name="Davalos L.M."/>
            <person name="Corthals A.P."/>
            <person name="Power M.L."/>
            <person name="Jones G."/>
            <person name="Ransome R.D."/>
            <person name="Dechmann D.K.N."/>
            <person name="Locatelli A.G."/>
            <person name="Puechmaille S.J."/>
            <person name="Fedrigo O."/>
            <person name="Jarvis E.D."/>
            <person name="Hiller M."/>
            <person name="Vernes S.C."/>
            <person name="Myers E.W."/>
            <person name="Teeling E.C."/>
        </authorList>
    </citation>
    <scope>NUCLEOTIDE SEQUENCE [LARGE SCALE GENOMIC DNA]</scope>
    <source>
        <strain evidence="11">MMyoMyo1</strain>
        <tissue evidence="11">Flight muscle</tissue>
    </source>
</reference>
<dbReference type="Pfam" id="PF26166">
    <property type="entry name" value="WGR-like_PARP4"/>
    <property type="match status" value="1"/>
</dbReference>
<evidence type="ECO:0000256" key="3">
    <source>
        <dbReference type="ARBA" id="ARBA00022679"/>
    </source>
</evidence>
<dbReference type="GO" id="GO:0005737">
    <property type="term" value="C:cytoplasm"/>
    <property type="evidence" value="ECO:0007669"/>
    <property type="project" value="TreeGrafter"/>
</dbReference>
<evidence type="ECO:0000259" key="10">
    <source>
        <dbReference type="PROSITE" id="PS51060"/>
    </source>
</evidence>
<dbReference type="InterPro" id="IPR004102">
    <property type="entry name" value="Poly(ADP-ribose)pol_reg_dom"/>
</dbReference>
<dbReference type="EMBL" id="JABWUV010000003">
    <property type="protein sequence ID" value="KAF6369971.1"/>
    <property type="molecule type" value="Genomic_DNA"/>
</dbReference>
<evidence type="ECO:0000256" key="4">
    <source>
        <dbReference type="ARBA" id="ARBA00022695"/>
    </source>
</evidence>
<dbReference type="GO" id="GO:0005634">
    <property type="term" value="C:nucleus"/>
    <property type="evidence" value="ECO:0007669"/>
    <property type="project" value="UniProtKB-SubCell"/>
</dbReference>
<dbReference type="InterPro" id="IPR031273">
    <property type="entry name" value="PARP4"/>
</dbReference>
<dbReference type="Gene3D" id="1.20.142.10">
    <property type="entry name" value="Poly(ADP-ribose) polymerase, regulatory domain"/>
    <property type="match status" value="1"/>
</dbReference>
<dbReference type="AlphaFoldDB" id="A0A7J7Z6Z2"/>